<keyword evidence="3" id="KW-1185">Reference proteome</keyword>
<evidence type="ECO:0000313" key="2">
    <source>
        <dbReference type="EMBL" id="REG99470.1"/>
    </source>
</evidence>
<keyword evidence="1" id="KW-0472">Membrane</keyword>
<keyword evidence="1" id="KW-0812">Transmembrane</keyword>
<evidence type="ECO:0000256" key="1">
    <source>
        <dbReference type="SAM" id="Phobius"/>
    </source>
</evidence>
<dbReference type="Proteomes" id="UP000257136">
    <property type="component" value="Unassembled WGS sequence"/>
</dbReference>
<gene>
    <name evidence="2" type="ORF">C8P67_10488</name>
</gene>
<evidence type="ECO:0000313" key="3">
    <source>
        <dbReference type="Proteomes" id="UP000257136"/>
    </source>
</evidence>
<accession>A0A3E0EP11</accession>
<proteinExistence type="predicted"/>
<name>A0A3E0EP11_9FLAO</name>
<dbReference type="EMBL" id="QUNI01000004">
    <property type="protein sequence ID" value="REG99470.1"/>
    <property type="molecule type" value="Genomic_DNA"/>
</dbReference>
<organism evidence="2 3">
    <name type="scientific">Flavobacterium aquicola</name>
    <dbReference type="NCBI Taxonomy" id="1682742"/>
    <lineage>
        <taxon>Bacteria</taxon>
        <taxon>Pseudomonadati</taxon>
        <taxon>Bacteroidota</taxon>
        <taxon>Flavobacteriia</taxon>
        <taxon>Flavobacteriales</taxon>
        <taxon>Flavobacteriaceae</taxon>
        <taxon>Flavobacterium</taxon>
    </lineage>
</organism>
<feature type="transmembrane region" description="Helical" evidence="1">
    <location>
        <begin position="6"/>
        <end position="24"/>
    </location>
</feature>
<protein>
    <submittedName>
        <fullName evidence="2">Uncharacterized protein</fullName>
    </submittedName>
</protein>
<comment type="caution">
    <text evidence="2">The sequence shown here is derived from an EMBL/GenBank/DDBJ whole genome shotgun (WGS) entry which is preliminary data.</text>
</comment>
<reference evidence="2 3" key="1">
    <citation type="submission" date="2018-08" db="EMBL/GenBank/DDBJ databases">
        <title>Genomic Encyclopedia of Archaeal and Bacterial Type Strains, Phase II (KMG-II): from individual species to whole genera.</title>
        <authorList>
            <person name="Goeker M."/>
        </authorList>
    </citation>
    <scope>NUCLEOTIDE SEQUENCE [LARGE SCALE GENOMIC DNA]</scope>
    <source>
        <strain evidence="2 3">DSM 100880</strain>
    </source>
</reference>
<sequence>MKSKFFYLLSICNLLAFSFYLFSFSKKENTKVIDFQDKIIKVRGIVVVDSFGVERVIIGSHLPEPNLSTYGSRANSRGKLGVSGVMLYDAEGQERGGYVTDDNLGNAFLSLDSKTQMQLLLLSEPQGAAAIMLNSHDRKNTITLSTSDENASVKLKKNEKNIKLYENEK</sequence>
<dbReference type="OrthoDB" id="1349101at2"/>
<dbReference type="RefSeq" id="WP_115812143.1">
    <property type="nucleotide sequence ID" value="NZ_QUNI01000004.1"/>
</dbReference>
<dbReference type="AlphaFoldDB" id="A0A3E0EP11"/>
<keyword evidence="1" id="KW-1133">Transmembrane helix</keyword>